<evidence type="ECO:0000256" key="2">
    <source>
        <dbReference type="ARBA" id="ARBA00022679"/>
    </source>
</evidence>
<dbReference type="EMBL" id="JXTC01000723">
    <property type="protein sequence ID" value="PON39271.1"/>
    <property type="molecule type" value="Genomic_DNA"/>
</dbReference>
<accession>A0A2P5AS17</accession>
<dbReference type="OrthoDB" id="1523883at2759"/>
<dbReference type="GO" id="GO:0032259">
    <property type="term" value="P:methylation"/>
    <property type="evidence" value="ECO:0007669"/>
    <property type="project" value="UniProtKB-KW"/>
</dbReference>
<gene>
    <name evidence="5" type="ORF">TorRG33x02_343140</name>
</gene>
<dbReference type="InterPro" id="IPR042086">
    <property type="entry name" value="MeTrfase_capping"/>
</dbReference>
<dbReference type="GO" id="GO:0008168">
    <property type="term" value="F:methyltransferase activity"/>
    <property type="evidence" value="ECO:0007669"/>
    <property type="project" value="UniProtKB-KW"/>
</dbReference>
<evidence type="ECO:0000313" key="5">
    <source>
        <dbReference type="EMBL" id="PON39271.1"/>
    </source>
</evidence>
<dbReference type="Gene3D" id="1.10.1200.270">
    <property type="entry name" value="Methyltransferase, alpha-helical capping domain"/>
    <property type="match status" value="1"/>
</dbReference>
<evidence type="ECO:0000313" key="6">
    <source>
        <dbReference type="Proteomes" id="UP000237000"/>
    </source>
</evidence>
<evidence type="ECO:0000256" key="4">
    <source>
        <dbReference type="ARBA" id="ARBA00022842"/>
    </source>
</evidence>
<proteinExistence type="predicted"/>
<organism evidence="5 6">
    <name type="scientific">Trema orientale</name>
    <name type="common">Charcoal tree</name>
    <name type="synonym">Celtis orientalis</name>
    <dbReference type="NCBI Taxonomy" id="63057"/>
    <lineage>
        <taxon>Eukaryota</taxon>
        <taxon>Viridiplantae</taxon>
        <taxon>Streptophyta</taxon>
        <taxon>Embryophyta</taxon>
        <taxon>Tracheophyta</taxon>
        <taxon>Spermatophyta</taxon>
        <taxon>Magnoliopsida</taxon>
        <taxon>eudicotyledons</taxon>
        <taxon>Gunneridae</taxon>
        <taxon>Pentapetalae</taxon>
        <taxon>rosids</taxon>
        <taxon>fabids</taxon>
        <taxon>Rosales</taxon>
        <taxon>Cannabaceae</taxon>
        <taxon>Trema</taxon>
    </lineage>
</organism>
<keyword evidence="6" id="KW-1185">Reference proteome</keyword>
<dbReference type="SUPFAM" id="SSF53335">
    <property type="entry name" value="S-adenosyl-L-methionine-dependent methyltransferases"/>
    <property type="match status" value="1"/>
</dbReference>
<dbReference type="GO" id="GO:0046872">
    <property type="term" value="F:metal ion binding"/>
    <property type="evidence" value="ECO:0007669"/>
    <property type="project" value="UniProtKB-KW"/>
</dbReference>
<dbReference type="AlphaFoldDB" id="A0A2P5AS17"/>
<dbReference type="Gene3D" id="3.40.50.150">
    <property type="entry name" value="Vaccinia Virus protein VP39"/>
    <property type="match status" value="1"/>
</dbReference>
<dbReference type="Proteomes" id="UP000237000">
    <property type="component" value="Unassembled WGS sequence"/>
</dbReference>
<keyword evidence="1 5" id="KW-0489">Methyltransferase</keyword>
<keyword evidence="3" id="KW-0479">Metal-binding</keyword>
<dbReference type="InterPro" id="IPR005299">
    <property type="entry name" value="MeTrfase_7"/>
</dbReference>
<dbReference type="Pfam" id="PF03492">
    <property type="entry name" value="Methyltransf_7"/>
    <property type="match status" value="1"/>
</dbReference>
<dbReference type="InterPro" id="IPR029063">
    <property type="entry name" value="SAM-dependent_MTases_sf"/>
</dbReference>
<keyword evidence="4" id="KW-0460">Magnesium</keyword>
<protein>
    <submittedName>
        <fullName evidence="5">SAM dependent carboxyl methyltransferase</fullName>
    </submittedName>
</protein>
<comment type="caution">
    <text evidence="5">The sequence shown here is derived from an EMBL/GenBank/DDBJ whole genome shotgun (WGS) entry which is preliminary data.</text>
</comment>
<dbReference type="PANTHER" id="PTHR31009">
    <property type="entry name" value="S-ADENOSYL-L-METHIONINE:CARBOXYL METHYLTRANSFERASE FAMILY PROTEIN"/>
    <property type="match status" value="1"/>
</dbReference>
<name>A0A2P5AS17_TREOI</name>
<evidence type="ECO:0000256" key="1">
    <source>
        <dbReference type="ARBA" id="ARBA00022603"/>
    </source>
</evidence>
<reference evidence="6" key="1">
    <citation type="submission" date="2016-06" db="EMBL/GenBank/DDBJ databases">
        <title>Parallel loss of symbiosis genes in relatives of nitrogen-fixing non-legume Parasponia.</title>
        <authorList>
            <person name="Van Velzen R."/>
            <person name="Holmer R."/>
            <person name="Bu F."/>
            <person name="Rutten L."/>
            <person name="Van Zeijl A."/>
            <person name="Liu W."/>
            <person name="Santuari L."/>
            <person name="Cao Q."/>
            <person name="Sharma T."/>
            <person name="Shen D."/>
            <person name="Roswanjaya Y."/>
            <person name="Wardhani T."/>
            <person name="Kalhor M.S."/>
            <person name="Jansen J."/>
            <person name="Van den Hoogen J."/>
            <person name="Gungor B."/>
            <person name="Hartog M."/>
            <person name="Hontelez J."/>
            <person name="Verver J."/>
            <person name="Yang W.-C."/>
            <person name="Schijlen E."/>
            <person name="Repin R."/>
            <person name="Schilthuizen M."/>
            <person name="Schranz E."/>
            <person name="Heidstra R."/>
            <person name="Miyata K."/>
            <person name="Fedorova E."/>
            <person name="Kohlen W."/>
            <person name="Bisseling T."/>
            <person name="Smit S."/>
            <person name="Geurts R."/>
        </authorList>
    </citation>
    <scope>NUCLEOTIDE SEQUENCE [LARGE SCALE GENOMIC DNA]</scope>
    <source>
        <strain evidence="6">cv. RG33-2</strain>
    </source>
</reference>
<evidence type="ECO:0000256" key="3">
    <source>
        <dbReference type="ARBA" id="ARBA00022723"/>
    </source>
</evidence>
<dbReference type="InParanoid" id="A0A2P5AS17"/>
<keyword evidence="2 5" id="KW-0808">Transferase</keyword>
<sequence>MNNNTDAVPESYPMNGGDGTYSYTKNSYFQKAATNVARSMIHNAVAEKLDLNELFSTSSKNTIFRIADLGCSVGPNTFSAMKNILEVVQHKYQQSQGHHFSSSQMLEFQVFFNDQVTNDFNTLFSSLPSERPYFAAGVPGSFHGRLFPNSSLHFIHSSYALQWLSKLPEELLDKTSPAWNRGRAHYANSPDEVRQAYATQFAKDMEKFLDARAKELVVGGLMVLIMPSIPHGVPLSRLPLCVLFDILGSSLVDMANDGFVSEDQVDSFNIPVYAVSPDEMIKFIEGNGCFKIERMELKKPISSIDNDQVTGHALTMHLRASMEVIISKHFGSEIVDDLFDRFYKKTEELSDHLQPIYKEGGTQLFLVLKRK</sequence>